<evidence type="ECO:0000256" key="4">
    <source>
        <dbReference type="ARBA" id="ARBA00005019"/>
    </source>
</evidence>
<dbReference type="VEuPathDB" id="FungiDB:BTJ68_06164"/>
<dbReference type="AlphaFoldDB" id="A0A3M7DF34"/>
<sequence>MAPRRIFVHYKANRIDIIRAETGDLGEIPVRFLVSAYSSSSTLPHGCRMPISSTVTVSPLYPIRYRPSARLPLTPLSPRPLTLYRLPSAACPTPAGRQPPAFACAHHKYYHWTTRRTAPIRLSNLLPVDPPPSRPPASIMSTTDASQMSLDTYTFPHSRLRRRLTSPDRTPLVLIACGSFSPITFLHLRMFEMAADYARFNTQFEVVGAYLSCVGDAYKKTGLVKAEHRVNMCSLAVQGSSWIGVDPWEALHEEYLETAKVLDHFNREINENLGGVYVGDSGERKPARIALLAGADLIQTMSTPGVWAERDIDYILRNFGAFIVERTGTDIDEALSALQSWKDNIWVIQQLVQNDISSTKVRLFLRRDMSIRYLVPEPVVQYIEENGLFDEDGAASTGSSGGNAGAGEAEVEGKGKGRVGGTTGPVGGMAGESKGVSGVVGGDGQGGSSGGAGNPPAG</sequence>
<dbReference type="InterPro" id="IPR045094">
    <property type="entry name" value="NMNAT_euk"/>
</dbReference>
<dbReference type="GO" id="GO:0004515">
    <property type="term" value="F:nicotinate-nucleotide adenylyltransferase activity"/>
    <property type="evidence" value="ECO:0007669"/>
    <property type="project" value="UniProtKB-EC"/>
</dbReference>
<feature type="compositionally biased region" description="Gly residues" evidence="22">
    <location>
        <begin position="418"/>
        <end position="430"/>
    </location>
</feature>
<dbReference type="EC" id="2.7.7.18" evidence="7"/>
<dbReference type="OrthoDB" id="422187at2759"/>
<evidence type="ECO:0000256" key="12">
    <source>
        <dbReference type="ARBA" id="ARBA00022741"/>
    </source>
</evidence>
<evidence type="ECO:0000256" key="6">
    <source>
        <dbReference type="ARBA" id="ARBA00011881"/>
    </source>
</evidence>
<evidence type="ECO:0000256" key="18">
    <source>
        <dbReference type="ARBA" id="ARBA00074013"/>
    </source>
</evidence>
<dbReference type="InterPro" id="IPR004821">
    <property type="entry name" value="Cyt_trans-like"/>
</dbReference>
<dbReference type="CDD" id="cd09286">
    <property type="entry name" value="NMNAT_Eukarya"/>
    <property type="match status" value="1"/>
</dbReference>
<feature type="region of interest" description="Disordered" evidence="22">
    <location>
        <begin position="393"/>
        <end position="458"/>
    </location>
</feature>
<comment type="pathway">
    <text evidence="3">Cofactor biosynthesis; NAD(+) biosynthesis; NAD(+) from nicotinamide D-ribonucleotide: step 1/1.</text>
</comment>
<organism evidence="24 26">
    <name type="scientific">Hortaea werneckii</name>
    <name type="common">Black yeast</name>
    <name type="synonym">Cladosporium werneckii</name>
    <dbReference type="NCBI Taxonomy" id="91943"/>
    <lineage>
        <taxon>Eukaryota</taxon>
        <taxon>Fungi</taxon>
        <taxon>Dikarya</taxon>
        <taxon>Ascomycota</taxon>
        <taxon>Pezizomycotina</taxon>
        <taxon>Dothideomycetes</taxon>
        <taxon>Dothideomycetidae</taxon>
        <taxon>Mycosphaerellales</taxon>
        <taxon>Teratosphaeriaceae</taxon>
        <taxon>Hortaea</taxon>
    </lineage>
</organism>
<feature type="domain" description="Cytidyltransferase-like" evidence="23">
    <location>
        <begin position="175"/>
        <end position="362"/>
    </location>
</feature>
<evidence type="ECO:0000313" key="25">
    <source>
        <dbReference type="EMBL" id="RMZ17739.1"/>
    </source>
</evidence>
<dbReference type="UniPathway" id="UPA00253">
    <property type="reaction ID" value="UER00332"/>
</dbReference>
<dbReference type="EMBL" id="QWIQ01000009">
    <property type="protein sequence ID" value="RMZ17739.1"/>
    <property type="molecule type" value="Genomic_DNA"/>
</dbReference>
<dbReference type="InterPro" id="IPR014729">
    <property type="entry name" value="Rossmann-like_a/b/a_fold"/>
</dbReference>
<evidence type="ECO:0000256" key="11">
    <source>
        <dbReference type="ARBA" id="ARBA00022695"/>
    </source>
</evidence>
<comment type="subunit">
    <text evidence="6">Homotetramer.</text>
</comment>
<proteinExistence type="inferred from homology"/>
<feature type="compositionally biased region" description="Gly residues" evidence="22">
    <location>
        <begin position="438"/>
        <end position="458"/>
    </location>
</feature>
<dbReference type="FunFam" id="3.40.50.620:FF:000221">
    <property type="entry name" value="Nicotinamide/nicotinic acid mononucleotide adenylyltransferase 3"/>
    <property type="match status" value="1"/>
</dbReference>
<evidence type="ECO:0000259" key="23">
    <source>
        <dbReference type="Pfam" id="PF01467"/>
    </source>
</evidence>
<evidence type="ECO:0000256" key="2">
    <source>
        <dbReference type="ARBA" id="ARBA00004173"/>
    </source>
</evidence>
<dbReference type="InterPro" id="IPR051182">
    <property type="entry name" value="Euk_NMN_adenylyltrnsfrase"/>
</dbReference>
<dbReference type="GO" id="GO:0009435">
    <property type="term" value="P:NAD+ biosynthetic process"/>
    <property type="evidence" value="ECO:0007669"/>
    <property type="project" value="UniProtKB-UniPathway"/>
</dbReference>
<evidence type="ECO:0000256" key="21">
    <source>
        <dbReference type="ARBA" id="ARBA00093425"/>
    </source>
</evidence>
<dbReference type="EC" id="2.7.7.1" evidence="8"/>
<evidence type="ECO:0000313" key="27">
    <source>
        <dbReference type="Proteomes" id="UP000281468"/>
    </source>
</evidence>
<evidence type="ECO:0000256" key="20">
    <source>
        <dbReference type="ARBA" id="ARBA00079369"/>
    </source>
</evidence>
<evidence type="ECO:0000256" key="17">
    <source>
        <dbReference type="ARBA" id="ARBA00049001"/>
    </source>
</evidence>
<keyword evidence="14" id="KW-0520">NAD</keyword>
<evidence type="ECO:0000256" key="8">
    <source>
        <dbReference type="ARBA" id="ARBA00012390"/>
    </source>
</evidence>
<dbReference type="PANTHER" id="PTHR12039:SF0">
    <property type="entry name" value="NICOTINAMIDE-NUCLEOTIDE ADENYLYLTRANSFERASE"/>
    <property type="match status" value="1"/>
</dbReference>
<accession>A0A3M7DF34</accession>
<dbReference type="GO" id="GO:0000309">
    <property type="term" value="F:nicotinamide-nucleotide adenylyltransferase activity"/>
    <property type="evidence" value="ECO:0007669"/>
    <property type="project" value="UniProtKB-EC"/>
</dbReference>
<keyword evidence="15" id="KW-0496">Mitochondrion</keyword>
<evidence type="ECO:0000256" key="19">
    <source>
        <dbReference type="ARBA" id="ARBA00075132"/>
    </source>
</evidence>
<keyword evidence="10" id="KW-0808">Transferase</keyword>
<gene>
    <name evidence="25" type="ORF">D0862_00730</name>
    <name evidence="24" type="ORF">D0863_10789</name>
</gene>
<dbReference type="NCBIfam" id="TIGR00482">
    <property type="entry name" value="nicotinate (nicotinamide) nucleotide adenylyltransferase"/>
    <property type="match status" value="1"/>
</dbReference>
<evidence type="ECO:0000256" key="22">
    <source>
        <dbReference type="SAM" id="MobiDB-lite"/>
    </source>
</evidence>
<evidence type="ECO:0000313" key="26">
    <source>
        <dbReference type="Proteomes" id="UP000269276"/>
    </source>
</evidence>
<comment type="catalytic activity">
    <reaction evidence="17">
        <text>beta-nicotinamide D-ribonucleotide + ATP + H(+) = diphosphate + NAD(+)</text>
        <dbReference type="Rhea" id="RHEA:21360"/>
        <dbReference type="ChEBI" id="CHEBI:14649"/>
        <dbReference type="ChEBI" id="CHEBI:15378"/>
        <dbReference type="ChEBI" id="CHEBI:30616"/>
        <dbReference type="ChEBI" id="CHEBI:33019"/>
        <dbReference type="ChEBI" id="CHEBI:57540"/>
        <dbReference type="EC" id="2.7.7.1"/>
    </reaction>
</comment>
<dbReference type="InterPro" id="IPR005248">
    <property type="entry name" value="NadD/NMNAT"/>
</dbReference>
<evidence type="ECO:0000313" key="24">
    <source>
        <dbReference type="EMBL" id="RMY62931.1"/>
    </source>
</evidence>
<evidence type="ECO:0000256" key="1">
    <source>
        <dbReference type="ARBA" id="ARBA00001946"/>
    </source>
</evidence>
<dbReference type="Gene3D" id="3.40.50.620">
    <property type="entry name" value="HUPs"/>
    <property type="match status" value="1"/>
</dbReference>
<evidence type="ECO:0000256" key="9">
    <source>
        <dbReference type="ARBA" id="ARBA00022642"/>
    </source>
</evidence>
<dbReference type="Proteomes" id="UP000269276">
    <property type="component" value="Unassembled WGS sequence"/>
</dbReference>
<name>A0A3M7DF34_HORWE</name>
<evidence type="ECO:0000256" key="5">
    <source>
        <dbReference type="ARBA" id="ARBA00007064"/>
    </source>
</evidence>
<evidence type="ECO:0000256" key="16">
    <source>
        <dbReference type="ARBA" id="ARBA00048721"/>
    </source>
</evidence>
<keyword evidence="13" id="KW-0067">ATP-binding</keyword>
<keyword evidence="9" id="KW-0662">Pyridine nucleotide biosynthesis</keyword>
<comment type="cofactor">
    <cofactor evidence="1">
        <name>Mg(2+)</name>
        <dbReference type="ChEBI" id="CHEBI:18420"/>
    </cofactor>
</comment>
<dbReference type="PANTHER" id="PTHR12039">
    <property type="entry name" value="NICOTINAMIDE MONONUCLEOTIDE ADENYLYLTRANSFERASE"/>
    <property type="match status" value="1"/>
</dbReference>
<comment type="function">
    <text evidence="21">Catalyzes the formation of NAD(+) from nicotinamide mononucleotide (NMN) and ATP. Can also use the deamidated form; nicotinic acid mononucleotide (NaMN) as substrate with the same efficiency. Can use triazofurin monophosphate (TrMP) as substrate. Can also use GTP and ITP as nucleotide donors. Also catalyzes the reverse reaction, i.e. the pyrophosphorolytic cleavage of NAD(+). For the pyrophosphorolytic activity, can use NAD(+), NADH, NaAD, nicotinic acid adenine dinucleotide phosphate (NHD), nicotinamide guanine dinucleotide (NGD) as substrates. Fails to cleave phosphorylated dinucleotides NADP(+), NADPH and NaADP(+). Protects against axonal degeneration following injury. May be involved in the maintenance of axonal integrity. Also functions as a stress-response chaperone protein that prevents toxic aggregation of proteins; this function may be independent of its NAD(+) synthesis activity.</text>
</comment>
<keyword evidence="11" id="KW-0548">Nucleotidyltransferase</keyword>
<comment type="caution">
    <text evidence="24">The sequence shown here is derived from an EMBL/GenBank/DDBJ whole genome shotgun (WGS) entry which is preliminary data.</text>
</comment>
<comment type="similarity">
    <text evidence="5">Belongs to the eukaryotic NMN adenylyltransferase family.</text>
</comment>
<dbReference type="Proteomes" id="UP000281468">
    <property type="component" value="Unassembled WGS sequence"/>
</dbReference>
<reference evidence="26 27" key="1">
    <citation type="journal article" date="2018" name="BMC Genomics">
        <title>Genomic evidence for intraspecific hybridization in a clonal and extremely halotolerant yeast.</title>
        <authorList>
            <person name="Gostincar C."/>
            <person name="Stajich J.E."/>
            <person name="Zupancic J."/>
            <person name="Zalar P."/>
            <person name="Gunde-Cimerman N."/>
        </authorList>
    </citation>
    <scope>NUCLEOTIDE SEQUENCE [LARGE SCALE GENOMIC DNA]</scope>
    <source>
        <strain evidence="25 27">EXF-171</strain>
        <strain evidence="24 26">EXF-2682</strain>
    </source>
</reference>
<dbReference type="SUPFAM" id="SSF52374">
    <property type="entry name" value="Nucleotidylyl transferase"/>
    <property type="match status" value="1"/>
</dbReference>
<protein>
    <recommendedName>
        <fullName evidence="18">Nicotinamide/nicotinic acid mononucleotide adenylyltransferase 3</fullName>
        <ecNumber evidence="8">2.7.7.1</ecNumber>
        <ecNumber evidence="7">2.7.7.18</ecNumber>
    </recommendedName>
    <alternativeName>
        <fullName evidence="19">Nicotinamide-nucleotide adenylyltransferase 3</fullName>
    </alternativeName>
    <alternativeName>
        <fullName evidence="20">Nicotinate-nucleotide adenylyltransferase 3</fullName>
    </alternativeName>
</protein>
<dbReference type="GO" id="GO:0005759">
    <property type="term" value="C:mitochondrial matrix"/>
    <property type="evidence" value="ECO:0007669"/>
    <property type="project" value="UniProtKB-ARBA"/>
</dbReference>
<comment type="pathway">
    <text evidence="4">Cofactor biosynthesis; NAD(+) biosynthesis; deamido-NAD(+) from nicotinate D-ribonucleotide: step 1/1.</text>
</comment>
<dbReference type="EMBL" id="QWIP01000483">
    <property type="protein sequence ID" value="RMY62931.1"/>
    <property type="molecule type" value="Genomic_DNA"/>
</dbReference>
<dbReference type="GO" id="GO:0005524">
    <property type="term" value="F:ATP binding"/>
    <property type="evidence" value="ECO:0007669"/>
    <property type="project" value="UniProtKB-KW"/>
</dbReference>
<evidence type="ECO:0000256" key="14">
    <source>
        <dbReference type="ARBA" id="ARBA00023027"/>
    </source>
</evidence>
<evidence type="ECO:0000256" key="10">
    <source>
        <dbReference type="ARBA" id="ARBA00022679"/>
    </source>
</evidence>
<evidence type="ECO:0000256" key="3">
    <source>
        <dbReference type="ARBA" id="ARBA00004658"/>
    </source>
</evidence>
<keyword evidence="12" id="KW-0547">Nucleotide-binding</keyword>
<dbReference type="Pfam" id="PF01467">
    <property type="entry name" value="CTP_transf_like"/>
    <property type="match status" value="1"/>
</dbReference>
<evidence type="ECO:0000256" key="15">
    <source>
        <dbReference type="ARBA" id="ARBA00023128"/>
    </source>
</evidence>
<comment type="subcellular location">
    <subcellularLocation>
        <location evidence="2">Mitochondrion</location>
    </subcellularLocation>
</comment>
<evidence type="ECO:0000256" key="7">
    <source>
        <dbReference type="ARBA" id="ARBA00012389"/>
    </source>
</evidence>
<comment type="catalytic activity">
    <reaction evidence="16">
        <text>nicotinate beta-D-ribonucleotide + ATP + H(+) = deamido-NAD(+) + diphosphate</text>
        <dbReference type="Rhea" id="RHEA:22860"/>
        <dbReference type="ChEBI" id="CHEBI:15378"/>
        <dbReference type="ChEBI" id="CHEBI:30616"/>
        <dbReference type="ChEBI" id="CHEBI:33019"/>
        <dbReference type="ChEBI" id="CHEBI:57502"/>
        <dbReference type="ChEBI" id="CHEBI:58437"/>
        <dbReference type="EC" id="2.7.7.18"/>
    </reaction>
</comment>
<evidence type="ECO:0000256" key="13">
    <source>
        <dbReference type="ARBA" id="ARBA00022840"/>
    </source>
</evidence>